<keyword evidence="2 8" id="KW-0813">Transport</keyword>
<evidence type="ECO:0000256" key="8">
    <source>
        <dbReference type="RuleBase" id="RU363032"/>
    </source>
</evidence>
<dbReference type="PANTHER" id="PTHR43357:SF4">
    <property type="entry name" value="INNER MEMBRANE ABC TRANSPORTER PERMEASE PROTEIN YDCV"/>
    <property type="match status" value="1"/>
</dbReference>
<comment type="similarity">
    <text evidence="8">Belongs to the binding-protein-dependent transport system permease family.</text>
</comment>
<keyword evidence="7 8" id="KW-0472">Membrane</keyword>
<evidence type="ECO:0000256" key="1">
    <source>
        <dbReference type="ARBA" id="ARBA00004429"/>
    </source>
</evidence>
<evidence type="ECO:0000259" key="9">
    <source>
        <dbReference type="PROSITE" id="PS50928"/>
    </source>
</evidence>
<dbReference type="OrthoDB" id="9782004at2"/>
<dbReference type="GO" id="GO:0055085">
    <property type="term" value="P:transmembrane transport"/>
    <property type="evidence" value="ECO:0007669"/>
    <property type="project" value="InterPro"/>
</dbReference>
<dbReference type="InterPro" id="IPR035906">
    <property type="entry name" value="MetI-like_sf"/>
</dbReference>
<dbReference type="RefSeq" id="WP_161262251.1">
    <property type="nucleotide sequence ID" value="NZ_JAFBDC010000009.1"/>
</dbReference>
<evidence type="ECO:0000313" key="10">
    <source>
        <dbReference type="EMBL" id="MZP43682.1"/>
    </source>
</evidence>
<dbReference type="Pfam" id="PF00528">
    <property type="entry name" value="BPD_transp_1"/>
    <property type="match status" value="1"/>
</dbReference>
<dbReference type="PANTHER" id="PTHR43357">
    <property type="entry name" value="INNER MEMBRANE ABC TRANSPORTER PERMEASE PROTEIN YDCV"/>
    <property type="match status" value="1"/>
</dbReference>
<accession>A0A845LAK3</accession>
<evidence type="ECO:0000256" key="6">
    <source>
        <dbReference type="ARBA" id="ARBA00022989"/>
    </source>
</evidence>
<dbReference type="AlphaFoldDB" id="A0A845LAK3"/>
<keyword evidence="6 8" id="KW-1133">Transmembrane helix</keyword>
<dbReference type="Proteomes" id="UP000471031">
    <property type="component" value="Unassembled WGS sequence"/>
</dbReference>
<evidence type="ECO:0000256" key="2">
    <source>
        <dbReference type="ARBA" id="ARBA00022448"/>
    </source>
</evidence>
<evidence type="ECO:0000256" key="3">
    <source>
        <dbReference type="ARBA" id="ARBA00022475"/>
    </source>
</evidence>
<keyword evidence="11" id="KW-1185">Reference proteome</keyword>
<proteinExistence type="inferred from homology"/>
<evidence type="ECO:0000313" key="11">
    <source>
        <dbReference type="Proteomes" id="UP000471031"/>
    </source>
</evidence>
<feature type="transmembrane region" description="Helical" evidence="8">
    <location>
        <begin position="104"/>
        <end position="122"/>
    </location>
</feature>
<sequence>MAANKDWRPRIVLAAIVGYLLLPLAATLLFSVAQEWQTTILPKGYTLEWYRLLFQNDHFIEALGRSFGVSALATIIGLIVIVPAVLVTVIYFPRLEGVLKFLSTLPFSFPPVILAVGLLELYSHKPFVLTGSIYILLGAYFVLLLPYVYQATVNSFRAIDAPTLLNAAESLGASRLQAFWHVVLPNLAPGLTVAALLSFSVLFGEFVLANLLVGSGFQTVQLFLYKMSWENGHLSSAIVSLYTLFILLVTLAIVSIQTARGKSKMNVKTVEEENPPELHRVEGHQQTLCRSGRPA</sequence>
<dbReference type="SUPFAM" id="SSF161098">
    <property type="entry name" value="MetI-like"/>
    <property type="match status" value="1"/>
</dbReference>
<feature type="transmembrane region" description="Helical" evidence="8">
    <location>
        <begin position="67"/>
        <end position="92"/>
    </location>
</feature>
<organism evidence="10 11">
    <name type="scientific">Heliomicrobium gestii</name>
    <name type="common">Heliobacterium gestii</name>
    <dbReference type="NCBI Taxonomy" id="2699"/>
    <lineage>
        <taxon>Bacteria</taxon>
        <taxon>Bacillati</taxon>
        <taxon>Bacillota</taxon>
        <taxon>Clostridia</taxon>
        <taxon>Eubacteriales</taxon>
        <taxon>Heliobacteriaceae</taxon>
        <taxon>Heliomicrobium</taxon>
    </lineage>
</organism>
<gene>
    <name evidence="10" type="ORF">GTO89_11580</name>
</gene>
<comment type="caution">
    <text evidence="10">The sequence shown here is derived from an EMBL/GenBank/DDBJ whole genome shotgun (WGS) entry which is preliminary data.</text>
</comment>
<reference evidence="10 11" key="1">
    <citation type="submission" date="2020-01" db="EMBL/GenBank/DDBJ databases">
        <title>Whole genome sequence of Heliobacterium gestii DSM 11169.</title>
        <authorList>
            <person name="Kyndt J.A."/>
            <person name="Meyer T.E."/>
        </authorList>
    </citation>
    <scope>NUCLEOTIDE SEQUENCE [LARGE SCALE GENOMIC DNA]</scope>
    <source>
        <strain evidence="10 11">DSM 11169</strain>
    </source>
</reference>
<feature type="transmembrane region" description="Helical" evidence="8">
    <location>
        <begin position="191"/>
        <end position="213"/>
    </location>
</feature>
<feature type="domain" description="ABC transmembrane type-1" evidence="9">
    <location>
        <begin position="63"/>
        <end position="257"/>
    </location>
</feature>
<keyword evidence="4" id="KW-0997">Cell inner membrane</keyword>
<dbReference type="Gene3D" id="1.10.3720.10">
    <property type="entry name" value="MetI-like"/>
    <property type="match status" value="1"/>
</dbReference>
<keyword evidence="3" id="KW-1003">Cell membrane</keyword>
<protein>
    <submittedName>
        <fullName evidence="10">ABC transporter permease subunit</fullName>
    </submittedName>
</protein>
<dbReference type="PROSITE" id="PS50928">
    <property type="entry name" value="ABC_TM1"/>
    <property type="match status" value="1"/>
</dbReference>
<evidence type="ECO:0000256" key="4">
    <source>
        <dbReference type="ARBA" id="ARBA00022519"/>
    </source>
</evidence>
<dbReference type="CDD" id="cd06261">
    <property type="entry name" value="TM_PBP2"/>
    <property type="match status" value="1"/>
</dbReference>
<dbReference type="GO" id="GO:0005886">
    <property type="term" value="C:plasma membrane"/>
    <property type="evidence" value="ECO:0007669"/>
    <property type="project" value="UniProtKB-SubCell"/>
</dbReference>
<feature type="transmembrane region" description="Helical" evidence="8">
    <location>
        <begin position="12"/>
        <end position="33"/>
    </location>
</feature>
<keyword evidence="5 8" id="KW-0812">Transmembrane</keyword>
<evidence type="ECO:0000256" key="5">
    <source>
        <dbReference type="ARBA" id="ARBA00022692"/>
    </source>
</evidence>
<name>A0A845LAK3_HELGE</name>
<dbReference type="EMBL" id="WXEX01000009">
    <property type="protein sequence ID" value="MZP43682.1"/>
    <property type="molecule type" value="Genomic_DNA"/>
</dbReference>
<feature type="transmembrane region" description="Helical" evidence="8">
    <location>
        <begin position="233"/>
        <end position="256"/>
    </location>
</feature>
<comment type="subcellular location">
    <subcellularLocation>
        <location evidence="1">Cell inner membrane</location>
        <topology evidence="1">Multi-pass membrane protein</topology>
    </subcellularLocation>
    <subcellularLocation>
        <location evidence="8">Cell membrane</location>
        <topology evidence="8">Multi-pass membrane protein</topology>
    </subcellularLocation>
</comment>
<dbReference type="InterPro" id="IPR000515">
    <property type="entry name" value="MetI-like"/>
</dbReference>
<feature type="transmembrane region" description="Helical" evidence="8">
    <location>
        <begin position="128"/>
        <end position="149"/>
    </location>
</feature>
<evidence type="ECO:0000256" key="7">
    <source>
        <dbReference type="ARBA" id="ARBA00023136"/>
    </source>
</evidence>